<dbReference type="SUPFAM" id="SSF81333">
    <property type="entry name" value="F1F0 ATP synthase subunit C"/>
    <property type="match status" value="1"/>
</dbReference>
<evidence type="ECO:0000256" key="6">
    <source>
        <dbReference type="ARBA" id="ARBA00022781"/>
    </source>
</evidence>
<keyword evidence="3" id="KW-0813">Transport</keyword>
<evidence type="ECO:0000256" key="3">
    <source>
        <dbReference type="ARBA" id="ARBA00022448"/>
    </source>
</evidence>
<comment type="subcellular location">
    <subcellularLocation>
        <location evidence="1">Membrane</location>
        <topology evidence="1">Multi-pass membrane protein</topology>
    </subcellularLocation>
</comment>
<dbReference type="PROSITE" id="PS00605">
    <property type="entry name" value="ATPASE_C"/>
    <property type="match status" value="1"/>
</dbReference>
<keyword evidence="10 13" id="KW-0472">Membrane</keyword>
<dbReference type="AlphaFoldDB" id="A0A381PAW5"/>
<dbReference type="InterPro" id="IPR020537">
    <property type="entry name" value="ATP_synth_F0_csu_DDCD_BS"/>
</dbReference>
<reference evidence="15" key="1">
    <citation type="submission" date="2018-05" db="EMBL/GenBank/DDBJ databases">
        <authorList>
            <person name="Lanie J.A."/>
            <person name="Ng W.-L."/>
            <person name="Kazmierczak K.M."/>
            <person name="Andrzejewski T.M."/>
            <person name="Davidsen T.M."/>
            <person name="Wayne K.J."/>
            <person name="Tettelin H."/>
            <person name="Glass J.I."/>
            <person name="Rusch D."/>
            <person name="Podicherti R."/>
            <person name="Tsui H.-C.T."/>
            <person name="Winkler M.E."/>
        </authorList>
    </citation>
    <scope>NUCLEOTIDE SEQUENCE</scope>
</reference>
<feature type="domain" description="V-ATPase proteolipid subunit C-like" evidence="14">
    <location>
        <begin position="20"/>
        <end position="83"/>
    </location>
</feature>
<feature type="transmembrane region" description="Helical" evidence="13">
    <location>
        <begin position="20"/>
        <end position="42"/>
    </location>
</feature>
<evidence type="ECO:0000256" key="9">
    <source>
        <dbReference type="ARBA" id="ARBA00023121"/>
    </source>
</evidence>
<evidence type="ECO:0000259" key="14">
    <source>
        <dbReference type="Pfam" id="PF00137"/>
    </source>
</evidence>
<dbReference type="GO" id="GO:0015078">
    <property type="term" value="F:proton transmembrane transporter activity"/>
    <property type="evidence" value="ECO:0007669"/>
    <property type="project" value="InterPro"/>
</dbReference>
<keyword evidence="5 13" id="KW-0812">Transmembrane</keyword>
<accession>A0A381PAW5</accession>
<evidence type="ECO:0000256" key="11">
    <source>
        <dbReference type="ARBA" id="ARBA00023310"/>
    </source>
</evidence>
<evidence type="ECO:0000256" key="5">
    <source>
        <dbReference type="ARBA" id="ARBA00022692"/>
    </source>
</evidence>
<dbReference type="Pfam" id="PF00137">
    <property type="entry name" value="ATP-synt_C"/>
    <property type="match status" value="1"/>
</dbReference>
<dbReference type="InterPro" id="IPR038662">
    <property type="entry name" value="ATP_synth_F0_csu_sf"/>
</dbReference>
<dbReference type="HAMAP" id="MF_01396">
    <property type="entry name" value="ATP_synth_c_bact"/>
    <property type="match status" value="1"/>
</dbReference>
<evidence type="ECO:0000256" key="2">
    <source>
        <dbReference type="ARBA" id="ARBA00006704"/>
    </source>
</evidence>
<protein>
    <recommendedName>
        <fullName evidence="14">V-ATPase proteolipid subunit C-like domain-containing protein</fullName>
    </recommendedName>
</protein>
<dbReference type="PRINTS" id="PR00124">
    <property type="entry name" value="ATPASEC"/>
</dbReference>
<dbReference type="InterPro" id="IPR035921">
    <property type="entry name" value="F/V-ATP_Csub_sf"/>
</dbReference>
<keyword evidence="11" id="KW-0066">ATP synthesis</keyword>
<dbReference type="GO" id="GO:0045259">
    <property type="term" value="C:proton-transporting ATP synthase complex"/>
    <property type="evidence" value="ECO:0007669"/>
    <property type="project" value="UniProtKB-KW"/>
</dbReference>
<name>A0A381PAW5_9ZZZZ</name>
<evidence type="ECO:0000256" key="13">
    <source>
        <dbReference type="SAM" id="Phobius"/>
    </source>
</evidence>
<dbReference type="InterPro" id="IPR005953">
    <property type="entry name" value="ATP_synth_csu_bac/chlpt"/>
</dbReference>
<keyword evidence="8" id="KW-0406">Ion transport</keyword>
<sequence length="86" mass="8433">MFTMFQEAASGMDPNSLALLGAGIGAGLSVIGAGIGIGQIGLGATQGIARQPEAAATITTTAIILASLVEGAALFGIVIAIIFKFI</sequence>
<dbReference type="InterPro" id="IPR002379">
    <property type="entry name" value="ATPase_proteolipid_c-like_dom"/>
</dbReference>
<evidence type="ECO:0000256" key="10">
    <source>
        <dbReference type="ARBA" id="ARBA00023136"/>
    </source>
</evidence>
<proteinExistence type="inferred from homology"/>
<evidence type="ECO:0000256" key="8">
    <source>
        <dbReference type="ARBA" id="ARBA00023065"/>
    </source>
</evidence>
<keyword evidence="7 13" id="KW-1133">Transmembrane helix</keyword>
<dbReference type="NCBIfam" id="TIGR01260">
    <property type="entry name" value="ATP_synt_c"/>
    <property type="match status" value="1"/>
</dbReference>
<dbReference type="Gene3D" id="1.20.20.10">
    <property type="entry name" value="F1F0 ATP synthase subunit C"/>
    <property type="match status" value="1"/>
</dbReference>
<comment type="function">
    <text evidence="12">F(1)F(0) ATP synthase produces ATP from ADP in the presence of a proton or sodium gradient. F-type ATPases consist of two structural domains, F(1) containing the extramembraneous catalytic core and F(0) containing the membrane proton channel, linked together by a central stalk and a peripheral stalk. During catalysis, ATP synthesis in the catalytic domain of F(1) is coupled via a rotary mechanism of the central stalk subunits to proton translocation.</text>
</comment>
<dbReference type="EMBL" id="UINC01000924">
    <property type="protein sequence ID" value="SUZ63764.1"/>
    <property type="molecule type" value="Genomic_DNA"/>
</dbReference>
<dbReference type="InterPro" id="IPR000454">
    <property type="entry name" value="ATP_synth_F0_csu"/>
</dbReference>
<dbReference type="GO" id="GO:0008289">
    <property type="term" value="F:lipid binding"/>
    <property type="evidence" value="ECO:0007669"/>
    <property type="project" value="UniProtKB-KW"/>
</dbReference>
<evidence type="ECO:0000256" key="7">
    <source>
        <dbReference type="ARBA" id="ARBA00022989"/>
    </source>
</evidence>
<evidence type="ECO:0000256" key="4">
    <source>
        <dbReference type="ARBA" id="ARBA00022547"/>
    </source>
</evidence>
<gene>
    <name evidence="15" type="ORF">METZ01_LOCUS16618</name>
</gene>
<organism evidence="15">
    <name type="scientific">marine metagenome</name>
    <dbReference type="NCBI Taxonomy" id="408172"/>
    <lineage>
        <taxon>unclassified sequences</taxon>
        <taxon>metagenomes</taxon>
        <taxon>ecological metagenomes</taxon>
    </lineage>
</organism>
<evidence type="ECO:0000256" key="12">
    <source>
        <dbReference type="ARBA" id="ARBA00025198"/>
    </source>
</evidence>
<evidence type="ECO:0000313" key="15">
    <source>
        <dbReference type="EMBL" id="SUZ63764.1"/>
    </source>
</evidence>
<dbReference type="GO" id="GO:0015986">
    <property type="term" value="P:proton motive force-driven ATP synthesis"/>
    <property type="evidence" value="ECO:0007669"/>
    <property type="project" value="InterPro"/>
</dbReference>
<keyword evidence="4" id="KW-0138">CF(0)</keyword>
<feature type="transmembrane region" description="Helical" evidence="13">
    <location>
        <begin position="54"/>
        <end position="83"/>
    </location>
</feature>
<keyword evidence="9" id="KW-0446">Lipid-binding</keyword>
<comment type="similarity">
    <text evidence="2">Belongs to the ATPase C chain family.</text>
</comment>
<dbReference type="GO" id="GO:0033177">
    <property type="term" value="C:proton-transporting two-sector ATPase complex, proton-transporting domain"/>
    <property type="evidence" value="ECO:0007669"/>
    <property type="project" value="InterPro"/>
</dbReference>
<evidence type="ECO:0000256" key="1">
    <source>
        <dbReference type="ARBA" id="ARBA00004141"/>
    </source>
</evidence>
<keyword evidence="6" id="KW-0375">Hydrogen ion transport</keyword>